<sequence length="161" mass="19154">MQITRWKQNMMDTLCHDEDISKMLKYNAPDALTRDSLTEDDKLDLVNNRIFGTTYVPKTVEQQGSYITIGIGGFIPQESFRQFSERYVMGYLYFNILVDRNLMLMDEGYRQDLILQRVYDLFQDNNFYGMGRIQEGNLVENWEQDNRFGGYTLMFRVIDFK</sequence>
<comment type="caution">
    <text evidence="1">The sequence shown here is derived from an EMBL/GenBank/DDBJ whole genome shotgun (WGS) entry which is preliminary data.</text>
</comment>
<organism evidence="1 2">
    <name type="scientific">Liquorilactobacillus hordei DSM 19519</name>
    <dbReference type="NCBI Taxonomy" id="1423759"/>
    <lineage>
        <taxon>Bacteria</taxon>
        <taxon>Bacillati</taxon>
        <taxon>Bacillota</taxon>
        <taxon>Bacilli</taxon>
        <taxon>Lactobacillales</taxon>
        <taxon>Lactobacillaceae</taxon>
        <taxon>Liquorilactobacillus</taxon>
    </lineage>
</organism>
<dbReference type="EMBL" id="AZDX01000003">
    <property type="protein sequence ID" value="KRL07925.1"/>
    <property type="molecule type" value="Genomic_DNA"/>
</dbReference>
<dbReference type="AlphaFoldDB" id="A0A0R1MS00"/>
<name>A0A0R1MS00_9LACO</name>
<accession>A0A0R1MS00</accession>
<gene>
    <name evidence="1" type="ORF">FC92_GL000992</name>
</gene>
<evidence type="ECO:0000313" key="2">
    <source>
        <dbReference type="Proteomes" id="UP000051448"/>
    </source>
</evidence>
<evidence type="ECO:0000313" key="1">
    <source>
        <dbReference type="EMBL" id="KRL07925.1"/>
    </source>
</evidence>
<keyword evidence="2" id="KW-1185">Reference proteome</keyword>
<reference evidence="1 2" key="1">
    <citation type="journal article" date="2015" name="Genome Announc.">
        <title>Expanding the biotechnology potential of lactobacilli through comparative genomics of 213 strains and associated genera.</title>
        <authorList>
            <person name="Sun Z."/>
            <person name="Harris H.M."/>
            <person name="McCann A."/>
            <person name="Guo C."/>
            <person name="Argimon S."/>
            <person name="Zhang W."/>
            <person name="Yang X."/>
            <person name="Jeffery I.B."/>
            <person name="Cooney J.C."/>
            <person name="Kagawa T.F."/>
            <person name="Liu W."/>
            <person name="Song Y."/>
            <person name="Salvetti E."/>
            <person name="Wrobel A."/>
            <person name="Rasinkangas P."/>
            <person name="Parkhill J."/>
            <person name="Rea M.C."/>
            <person name="O'Sullivan O."/>
            <person name="Ritari J."/>
            <person name="Douillard F.P."/>
            <person name="Paul Ross R."/>
            <person name="Yang R."/>
            <person name="Briner A.E."/>
            <person name="Felis G.E."/>
            <person name="de Vos W.M."/>
            <person name="Barrangou R."/>
            <person name="Klaenhammer T.R."/>
            <person name="Caufield P.W."/>
            <person name="Cui Y."/>
            <person name="Zhang H."/>
            <person name="O'Toole P.W."/>
        </authorList>
    </citation>
    <scope>NUCLEOTIDE SEQUENCE [LARGE SCALE GENOMIC DNA]</scope>
    <source>
        <strain evidence="1 2">DSM 19519</strain>
    </source>
</reference>
<dbReference type="PATRIC" id="fig|1423759.3.peg.1047"/>
<dbReference type="Proteomes" id="UP000051448">
    <property type="component" value="Unassembled WGS sequence"/>
</dbReference>
<protein>
    <submittedName>
        <fullName evidence="1">Uncharacterized protein</fullName>
    </submittedName>
</protein>
<proteinExistence type="predicted"/>
<dbReference type="STRING" id="1423759.FC92_GL000992"/>